<feature type="transmembrane region" description="Helical" evidence="1">
    <location>
        <begin position="185"/>
        <end position="205"/>
    </location>
</feature>
<dbReference type="WBParaSite" id="TREG1_128730.4">
    <property type="protein sequence ID" value="TREG1_128730.4"/>
    <property type="gene ID" value="TREG1_128730"/>
</dbReference>
<evidence type="ECO:0000313" key="3">
    <source>
        <dbReference type="WBParaSite" id="TREG1_128730.4"/>
    </source>
</evidence>
<feature type="transmembrane region" description="Helical" evidence="1">
    <location>
        <begin position="124"/>
        <end position="145"/>
    </location>
</feature>
<dbReference type="AlphaFoldDB" id="A0AA85J626"/>
<feature type="transmembrane region" description="Helical" evidence="1">
    <location>
        <begin position="65"/>
        <end position="87"/>
    </location>
</feature>
<proteinExistence type="predicted"/>
<evidence type="ECO:0000256" key="1">
    <source>
        <dbReference type="SAM" id="Phobius"/>
    </source>
</evidence>
<organism evidence="2 3">
    <name type="scientific">Trichobilharzia regenti</name>
    <name type="common">Nasal bird schistosome</name>
    <dbReference type="NCBI Taxonomy" id="157069"/>
    <lineage>
        <taxon>Eukaryota</taxon>
        <taxon>Metazoa</taxon>
        <taxon>Spiralia</taxon>
        <taxon>Lophotrochozoa</taxon>
        <taxon>Platyhelminthes</taxon>
        <taxon>Trematoda</taxon>
        <taxon>Digenea</taxon>
        <taxon>Strigeidida</taxon>
        <taxon>Schistosomatoidea</taxon>
        <taxon>Schistosomatidae</taxon>
        <taxon>Trichobilharzia</taxon>
    </lineage>
</organism>
<feature type="transmembrane region" description="Helical" evidence="1">
    <location>
        <begin position="28"/>
        <end position="53"/>
    </location>
</feature>
<keyword evidence="1" id="KW-0472">Membrane</keyword>
<feature type="transmembrane region" description="Helical" evidence="1">
    <location>
        <begin position="99"/>
        <end position="118"/>
    </location>
</feature>
<protein>
    <submittedName>
        <fullName evidence="3">Uncharacterized protein</fullName>
    </submittedName>
</protein>
<feature type="transmembrane region" description="Helical" evidence="1">
    <location>
        <begin position="217"/>
        <end position="241"/>
    </location>
</feature>
<keyword evidence="1" id="KW-0812">Transmembrane</keyword>
<name>A0AA85J626_TRIRE</name>
<keyword evidence="2" id="KW-1185">Reference proteome</keyword>
<feature type="transmembrane region" description="Helical" evidence="1">
    <location>
        <begin position="154"/>
        <end position="173"/>
    </location>
</feature>
<accession>A0AA85J626</accession>
<keyword evidence="1" id="KW-1133">Transmembrane helix</keyword>
<evidence type="ECO:0000313" key="2">
    <source>
        <dbReference type="Proteomes" id="UP000050795"/>
    </source>
</evidence>
<sequence>MTNHKMSGRSLRINRLKNSRLSMRSGSLLHFFVWMLIDTFVMLLVTLAMVVMVNKIEALCIWITTHSWLTIVLILLGAIPVLILGLLKLLGYRREIDHFFISFSFLLCSMGFTTRIHTIDLVPALVAVGSMVALTALVVFLALYLRNIQFRSTIILFSLLCSSVLVGLILFSIEFNLEKSEQKALWISIGVCFTFAIALAIFLTVNRIRLCISYRDVYCTIIFRAFCLWLEMLLLFAAMYAPFERPHVSCSNA</sequence>
<reference evidence="3" key="2">
    <citation type="submission" date="2023-11" db="UniProtKB">
        <authorList>
            <consortium name="WormBaseParasite"/>
        </authorList>
    </citation>
    <scope>IDENTIFICATION</scope>
</reference>
<dbReference type="Proteomes" id="UP000050795">
    <property type="component" value="Unassembled WGS sequence"/>
</dbReference>
<reference evidence="2" key="1">
    <citation type="submission" date="2022-06" db="EMBL/GenBank/DDBJ databases">
        <authorList>
            <person name="Berger JAMES D."/>
            <person name="Berger JAMES D."/>
        </authorList>
    </citation>
    <scope>NUCLEOTIDE SEQUENCE [LARGE SCALE GENOMIC DNA]</scope>
</reference>